<dbReference type="InterPro" id="IPR009057">
    <property type="entry name" value="Homeodomain-like_sf"/>
</dbReference>
<keyword evidence="7" id="KW-1185">Reference proteome</keyword>
<proteinExistence type="predicted"/>
<dbReference type="Pfam" id="PF00440">
    <property type="entry name" value="TetR_N"/>
    <property type="match status" value="1"/>
</dbReference>
<comment type="caution">
    <text evidence="6">The sequence shown here is derived from an EMBL/GenBank/DDBJ whole genome shotgun (WGS) entry which is preliminary data.</text>
</comment>
<keyword evidence="3" id="KW-0804">Transcription</keyword>
<sequence length="233" mass="25106">MPKAPPPRPQLSLRLCAPARHASKHALNRQRTRDAIVTATADLLLTRGFGEFTASDVAGAAGCSRRTFFNYFSSITEAALAPLTALIEELGEVLAAQPDDMPVEDVLDAALRTVAPDEKTARVIARLHPLTSHTPELHAFRLQGWDHLCEQLEATLAPRVHNKDPLVLRALVKAITASGDAGCEAIAAAHRENPTAPLRPVLVDTVDRMMSLFLAGLGPHLDHPNFSSTPTES</sequence>
<dbReference type="GO" id="GO:0000976">
    <property type="term" value="F:transcription cis-regulatory region binding"/>
    <property type="evidence" value="ECO:0007669"/>
    <property type="project" value="TreeGrafter"/>
</dbReference>
<organism evidence="6 7">
    <name type="scientific">Falsarthrobacter nasiphocae</name>
    <dbReference type="NCBI Taxonomy" id="189863"/>
    <lineage>
        <taxon>Bacteria</taxon>
        <taxon>Bacillati</taxon>
        <taxon>Actinomycetota</taxon>
        <taxon>Actinomycetes</taxon>
        <taxon>Micrococcales</taxon>
        <taxon>Micrococcaceae</taxon>
        <taxon>Falsarthrobacter</taxon>
    </lineage>
</organism>
<keyword evidence="1" id="KW-0805">Transcription regulation</keyword>
<dbReference type="Gene3D" id="1.10.357.10">
    <property type="entry name" value="Tetracycline Repressor, domain 2"/>
    <property type="match status" value="1"/>
</dbReference>
<evidence type="ECO:0000259" key="5">
    <source>
        <dbReference type="PROSITE" id="PS50977"/>
    </source>
</evidence>
<feature type="domain" description="HTH tetR-type" evidence="5">
    <location>
        <begin position="30"/>
        <end position="90"/>
    </location>
</feature>
<name>A0AAE3YE53_9MICC</name>
<dbReference type="PANTHER" id="PTHR30055">
    <property type="entry name" value="HTH-TYPE TRANSCRIPTIONAL REGULATOR RUTR"/>
    <property type="match status" value="1"/>
</dbReference>
<dbReference type="InterPro" id="IPR050109">
    <property type="entry name" value="HTH-type_TetR-like_transc_reg"/>
</dbReference>
<evidence type="ECO:0000256" key="4">
    <source>
        <dbReference type="PROSITE-ProRule" id="PRU00335"/>
    </source>
</evidence>
<dbReference type="PANTHER" id="PTHR30055:SF238">
    <property type="entry name" value="MYCOFACTOCIN BIOSYNTHESIS TRANSCRIPTIONAL REGULATOR MFTR-RELATED"/>
    <property type="match status" value="1"/>
</dbReference>
<dbReference type="EMBL" id="JAVDUI010000001">
    <property type="protein sequence ID" value="MDR6892203.1"/>
    <property type="molecule type" value="Genomic_DNA"/>
</dbReference>
<evidence type="ECO:0000313" key="6">
    <source>
        <dbReference type="EMBL" id="MDR6892203.1"/>
    </source>
</evidence>
<reference evidence="6" key="1">
    <citation type="submission" date="2023-07" db="EMBL/GenBank/DDBJ databases">
        <title>Sequencing the genomes of 1000 actinobacteria strains.</title>
        <authorList>
            <person name="Klenk H.-P."/>
        </authorList>
    </citation>
    <scope>NUCLEOTIDE SEQUENCE</scope>
    <source>
        <strain evidence="6">DSM 13988</strain>
    </source>
</reference>
<keyword evidence="2 4" id="KW-0238">DNA-binding</keyword>
<dbReference type="InterPro" id="IPR001647">
    <property type="entry name" value="HTH_TetR"/>
</dbReference>
<evidence type="ECO:0000313" key="7">
    <source>
        <dbReference type="Proteomes" id="UP001247307"/>
    </source>
</evidence>
<evidence type="ECO:0000256" key="3">
    <source>
        <dbReference type="ARBA" id="ARBA00023163"/>
    </source>
</evidence>
<gene>
    <name evidence="6" type="ORF">J2S35_001143</name>
</gene>
<dbReference type="Proteomes" id="UP001247307">
    <property type="component" value="Unassembled WGS sequence"/>
</dbReference>
<dbReference type="SUPFAM" id="SSF46689">
    <property type="entry name" value="Homeodomain-like"/>
    <property type="match status" value="1"/>
</dbReference>
<dbReference type="RefSeq" id="WP_309850872.1">
    <property type="nucleotide sequence ID" value="NZ_BAAAIU010000005.1"/>
</dbReference>
<dbReference type="AlphaFoldDB" id="A0AAE3YE53"/>
<accession>A0AAE3YE53</accession>
<evidence type="ECO:0000256" key="2">
    <source>
        <dbReference type="ARBA" id="ARBA00023125"/>
    </source>
</evidence>
<evidence type="ECO:0000256" key="1">
    <source>
        <dbReference type="ARBA" id="ARBA00023015"/>
    </source>
</evidence>
<feature type="DNA-binding region" description="H-T-H motif" evidence="4">
    <location>
        <begin position="53"/>
        <end position="72"/>
    </location>
</feature>
<protein>
    <submittedName>
        <fullName evidence="6">AcrR family transcriptional regulator</fullName>
    </submittedName>
</protein>
<dbReference type="GO" id="GO:0003700">
    <property type="term" value="F:DNA-binding transcription factor activity"/>
    <property type="evidence" value="ECO:0007669"/>
    <property type="project" value="TreeGrafter"/>
</dbReference>
<dbReference type="PROSITE" id="PS50977">
    <property type="entry name" value="HTH_TETR_2"/>
    <property type="match status" value="1"/>
</dbReference>